<dbReference type="EMBL" id="MN583270">
    <property type="protein sequence ID" value="QHU24528.1"/>
    <property type="molecule type" value="Genomic_DNA"/>
</dbReference>
<organism evidence="1">
    <name type="scientific">Pseudomonas aeruginosa</name>
    <dbReference type="NCBI Taxonomy" id="287"/>
    <lineage>
        <taxon>Bacteria</taxon>
        <taxon>Pseudomonadati</taxon>
        <taxon>Pseudomonadota</taxon>
        <taxon>Gammaproteobacteria</taxon>
        <taxon>Pseudomonadales</taxon>
        <taxon>Pseudomonadaceae</taxon>
        <taxon>Pseudomonas</taxon>
    </lineage>
</organism>
<keyword evidence="1" id="KW-0614">Plasmid</keyword>
<reference evidence="1" key="1">
    <citation type="submission" date="2019-10" db="EMBL/GenBank/DDBJ databases">
        <title>Extensively Drug-Resistant Pseudomonas aeruginosa ST664 clone carrying KPC-2-encoding megaplasmid in a burn clinic.</title>
        <authorList>
            <person name="Li Z."/>
            <person name="Cai Z."/>
            <person name="Cai Z."/>
            <person name="Zhang Y."/>
            <person name="Fu T."/>
            <person name="Jin Y."/>
            <person name="Cheng Z."/>
            <person name="Jin S."/>
            <person name="Wu W."/>
            <person name="Yang L."/>
            <person name="Bai F."/>
        </authorList>
    </citation>
    <scope>NUCLEOTIDE SEQUENCE</scope>
    <source>
        <strain evidence="1">NK546</strain>
        <plasmid evidence="1">pNK546b</plasmid>
    </source>
</reference>
<sequence length="70" mass="7405">MPTMKNTQAMTVTLDAKAVEALSQYRQALTAFQAVGHGTDEGAALFLASERAAEELGRQVEALAPSTDSH</sequence>
<dbReference type="RefSeq" id="WP_044265837.1">
    <property type="nucleotide sequence ID" value="NZ_BSAO01000026.1"/>
</dbReference>
<name>A0A6C0L1I7_PSEAI</name>
<evidence type="ECO:0000313" key="1">
    <source>
        <dbReference type="EMBL" id="QHU24528.1"/>
    </source>
</evidence>
<accession>A0A6C0L1I7</accession>
<protein>
    <submittedName>
        <fullName evidence="1">Uncharacterized protein</fullName>
    </submittedName>
</protein>
<geneLocation type="plasmid" evidence="1">
    <name>pNK546b</name>
</geneLocation>
<proteinExistence type="predicted"/>
<dbReference type="AlphaFoldDB" id="A0A6C0L1I7"/>